<reference evidence="1" key="1">
    <citation type="submission" date="2022-04" db="EMBL/GenBank/DDBJ databases">
        <title>Jade perch genome.</title>
        <authorList>
            <person name="Chao B."/>
        </authorList>
    </citation>
    <scope>NUCLEOTIDE SEQUENCE</scope>
    <source>
        <strain evidence="1">CB-2022</strain>
    </source>
</reference>
<protein>
    <submittedName>
        <fullName evidence="1">Uncharacterized protein</fullName>
    </submittedName>
</protein>
<dbReference type="EMBL" id="CM041531">
    <property type="protein sequence ID" value="KAI3377567.1"/>
    <property type="molecule type" value="Genomic_DNA"/>
</dbReference>
<comment type="caution">
    <text evidence="1">The sequence shown here is derived from an EMBL/GenBank/DDBJ whole genome shotgun (WGS) entry which is preliminary data.</text>
</comment>
<gene>
    <name evidence="1" type="ORF">L3Q82_008735</name>
</gene>
<dbReference type="Proteomes" id="UP000831701">
    <property type="component" value="Chromosome 1"/>
</dbReference>
<organism evidence="1 2">
    <name type="scientific">Scortum barcoo</name>
    <name type="common">barcoo grunter</name>
    <dbReference type="NCBI Taxonomy" id="214431"/>
    <lineage>
        <taxon>Eukaryota</taxon>
        <taxon>Metazoa</taxon>
        <taxon>Chordata</taxon>
        <taxon>Craniata</taxon>
        <taxon>Vertebrata</taxon>
        <taxon>Euteleostomi</taxon>
        <taxon>Actinopterygii</taxon>
        <taxon>Neopterygii</taxon>
        <taxon>Teleostei</taxon>
        <taxon>Neoteleostei</taxon>
        <taxon>Acanthomorphata</taxon>
        <taxon>Eupercaria</taxon>
        <taxon>Centrarchiformes</taxon>
        <taxon>Terapontoidei</taxon>
        <taxon>Terapontidae</taxon>
        <taxon>Scortum</taxon>
    </lineage>
</organism>
<sequence>MGWGDLGVFGQPSKETPNLDAMAAQGMLFPNFYTANPLCSPSRAALLTGRLPVRNGFYTTNAHARNAYTPQEIVGGISKDEILLPQMLKKKGYISKIVGKWHLGHRPQYLPLENGFDEWFGAPNCHFGPYNSSIRPNIPVYNNSEMVGRYYEEFKIDRSTGESNLTQIYLLEGLEFIYRQTEAQQPFFLYWAADATHAPVYASKGFLGKSQRGRYGDAVMELDYSVGQILSLLRKLGIENNTFVFFTSDNGAALMSGPNASGSNGPFLCGKETTFEGGMREPAIAWWPGHIKEGTVSFQLANVMDLFTTSLVLAGISPPDNITLDGLDLTPVLLNRPDTLQNRPIFYYRGNELMAVRLGQYKAHYWTWSNSVEEFKSGINFCPGQEVPGVTTHEQKEHTMQPIIFHMGRDPGEKFPISVLSKEYQDVLSRISPVVEQHKKTLVPGIPQLNMCDVAVMNWAPAGCEKLGKCLKVPKKQAEQAVFCNRNHAIMLADDNKGLAMDVDAAFLKSKRGILKVAEMVTLFVAFVCFSVASTPQYIAATVLEFLITSFLVMLYMLRLNKRLTFFFWPLIDVFNSVFAAVYFIILSLLALSTYTVTGTLAGGALSFVSFVCFAASFAAAFVTVPLLEFLAALFLLFAYSTKFNERFKGFLWPLMDFMRCVTASIIFFIISIIAVSKYSDSPSKAAGVFGFIATIVFALDFYLIFNELAGFLKQGGESNDEPTGQQGNISNENLIYGHKNISFHPISVFKH</sequence>
<evidence type="ECO:0000313" key="1">
    <source>
        <dbReference type="EMBL" id="KAI3377567.1"/>
    </source>
</evidence>
<accession>A0ACB8XC16</accession>
<keyword evidence="2" id="KW-1185">Reference proteome</keyword>
<evidence type="ECO:0000313" key="2">
    <source>
        <dbReference type="Proteomes" id="UP000831701"/>
    </source>
</evidence>
<proteinExistence type="predicted"/>
<name>A0ACB8XC16_9TELE</name>